<feature type="compositionally biased region" description="Polar residues" evidence="1">
    <location>
        <begin position="69"/>
        <end position="79"/>
    </location>
</feature>
<sequence>MVMAPTLGSRAGRPLQELLPDLAASLSVLYPLYPGQGQSKEQRKRPMDPREKAAKQAEAVQEQLRLQFEQISGPSGSKRSVQKLAKEKTQAHPKKGAKKEGRTEGEEPVTVVTAKCKEPEIPEPKPKEPKEPKESKEKASQAKRKVDVKKPSMEGMQGIQSICSQSPSGKSLKRLSNTQSEKKSQKAQKDQKDQKDLAKLPQSREAKTKLKVQESQKAQKAKKLKTGEELKEIDSKEIGFRSAPSEKSSEVLRGARPIQSIRSMEMNVVQPASKFPMASELTIFMQNLAVRKNLRA</sequence>
<accession>A0A9P1DQ54</accession>
<organism evidence="2">
    <name type="scientific">Cladocopium goreaui</name>
    <dbReference type="NCBI Taxonomy" id="2562237"/>
    <lineage>
        <taxon>Eukaryota</taxon>
        <taxon>Sar</taxon>
        <taxon>Alveolata</taxon>
        <taxon>Dinophyceae</taxon>
        <taxon>Suessiales</taxon>
        <taxon>Symbiodiniaceae</taxon>
        <taxon>Cladocopium</taxon>
    </lineage>
</organism>
<feature type="compositionally biased region" description="Basic and acidic residues" evidence="1">
    <location>
        <begin position="40"/>
        <end position="55"/>
    </location>
</feature>
<feature type="compositionally biased region" description="Basic and acidic residues" evidence="1">
    <location>
        <begin position="115"/>
        <end position="152"/>
    </location>
</feature>
<dbReference type="AlphaFoldDB" id="A0A9P1DQ54"/>
<gene>
    <name evidence="2" type="ORF">C1SCF055_LOCUS38421</name>
</gene>
<keyword evidence="4" id="KW-1185">Reference proteome</keyword>
<dbReference type="EMBL" id="CAMXCT030005868">
    <property type="protein sequence ID" value="CAL4800769.1"/>
    <property type="molecule type" value="Genomic_DNA"/>
</dbReference>
<feature type="region of interest" description="Disordered" evidence="1">
    <location>
        <begin position="33"/>
        <end position="254"/>
    </location>
</feature>
<reference evidence="2" key="1">
    <citation type="submission" date="2022-10" db="EMBL/GenBank/DDBJ databases">
        <authorList>
            <person name="Chen Y."/>
            <person name="Dougan E. K."/>
            <person name="Chan C."/>
            <person name="Rhodes N."/>
            <person name="Thang M."/>
        </authorList>
    </citation>
    <scope>NUCLEOTIDE SEQUENCE</scope>
</reference>
<protein>
    <submittedName>
        <fullName evidence="2">Uncharacterized protein</fullName>
    </submittedName>
</protein>
<feature type="compositionally biased region" description="Basic and acidic residues" evidence="1">
    <location>
        <begin position="180"/>
        <end position="214"/>
    </location>
</feature>
<reference evidence="3" key="2">
    <citation type="submission" date="2024-04" db="EMBL/GenBank/DDBJ databases">
        <authorList>
            <person name="Chen Y."/>
            <person name="Shah S."/>
            <person name="Dougan E. K."/>
            <person name="Thang M."/>
            <person name="Chan C."/>
        </authorList>
    </citation>
    <scope>NUCLEOTIDE SEQUENCE [LARGE SCALE GENOMIC DNA]</scope>
</reference>
<evidence type="ECO:0000313" key="3">
    <source>
        <dbReference type="EMBL" id="CAL1166832.1"/>
    </source>
</evidence>
<feature type="compositionally biased region" description="Basic and acidic residues" evidence="1">
    <location>
        <begin position="225"/>
        <end position="239"/>
    </location>
</feature>
<dbReference type="Proteomes" id="UP001152797">
    <property type="component" value="Unassembled WGS sequence"/>
</dbReference>
<evidence type="ECO:0000256" key="1">
    <source>
        <dbReference type="SAM" id="MobiDB-lite"/>
    </source>
</evidence>
<evidence type="ECO:0000313" key="4">
    <source>
        <dbReference type="Proteomes" id="UP001152797"/>
    </source>
</evidence>
<comment type="caution">
    <text evidence="2">The sequence shown here is derived from an EMBL/GenBank/DDBJ whole genome shotgun (WGS) entry which is preliminary data.</text>
</comment>
<proteinExistence type="predicted"/>
<evidence type="ECO:0000313" key="2">
    <source>
        <dbReference type="EMBL" id="CAI4013457.1"/>
    </source>
</evidence>
<dbReference type="EMBL" id="CAMXCT010005868">
    <property type="protein sequence ID" value="CAI4013457.1"/>
    <property type="molecule type" value="Genomic_DNA"/>
</dbReference>
<name>A0A9P1DQ54_9DINO</name>
<dbReference type="EMBL" id="CAMXCT020005868">
    <property type="protein sequence ID" value="CAL1166832.1"/>
    <property type="molecule type" value="Genomic_DNA"/>
</dbReference>
<feature type="compositionally biased region" description="Polar residues" evidence="1">
    <location>
        <begin position="158"/>
        <end position="178"/>
    </location>
</feature>